<dbReference type="CDD" id="cd13578">
    <property type="entry name" value="PBP2_Bug27"/>
    <property type="match status" value="1"/>
</dbReference>
<feature type="signal peptide" evidence="2">
    <location>
        <begin position="1"/>
        <end position="23"/>
    </location>
</feature>
<accession>A0A515DDU6</accession>
<dbReference type="EMBL" id="CP035503">
    <property type="protein sequence ID" value="QDL38586.1"/>
    <property type="molecule type" value="Genomic_DNA"/>
</dbReference>
<dbReference type="PIRSF" id="PIRSF017082">
    <property type="entry name" value="YflP"/>
    <property type="match status" value="1"/>
</dbReference>
<organism evidence="3 4">
    <name type="scientific">Rhodoferax sediminis</name>
    <dbReference type="NCBI Taxonomy" id="2509614"/>
    <lineage>
        <taxon>Bacteria</taxon>
        <taxon>Pseudomonadati</taxon>
        <taxon>Pseudomonadota</taxon>
        <taxon>Betaproteobacteria</taxon>
        <taxon>Burkholderiales</taxon>
        <taxon>Comamonadaceae</taxon>
        <taxon>Rhodoferax</taxon>
    </lineage>
</organism>
<evidence type="ECO:0000256" key="2">
    <source>
        <dbReference type="SAM" id="SignalP"/>
    </source>
</evidence>
<dbReference type="KEGG" id="rhf:EUB48_15795"/>
<gene>
    <name evidence="3" type="ORF">EUB48_15795</name>
</gene>
<evidence type="ECO:0000313" key="3">
    <source>
        <dbReference type="EMBL" id="QDL38586.1"/>
    </source>
</evidence>
<dbReference type="Gene3D" id="3.40.190.10">
    <property type="entry name" value="Periplasmic binding protein-like II"/>
    <property type="match status" value="1"/>
</dbReference>
<dbReference type="AlphaFoldDB" id="A0A515DDU6"/>
<dbReference type="Gene3D" id="3.40.190.150">
    <property type="entry name" value="Bordetella uptake gene, domain 1"/>
    <property type="match status" value="1"/>
</dbReference>
<protein>
    <submittedName>
        <fullName evidence="3">Tripartite tricarboxylate transporter substrate binding protein</fullName>
    </submittedName>
</protein>
<dbReference type="Pfam" id="PF03401">
    <property type="entry name" value="TctC"/>
    <property type="match status" value="1"/>
</dbReference>
<dbReference type="RefSeq" id="WP_142820026.1">
    <property type="nucleotide sequence ID" value="NZ_CP035503.1"/>
</dbReference>
<feature type="chain" id="PRO_5021723562" evidence="2">
    <location>
        <begin position="24"/>
        <end position="323"/>
    </location>
</feature>
<dbReference type="InterPro" id="IPR005064">
    <property type="entry name" value="BUG"/>
</dbReference>
<proteinExistence type="inferred from homology"/>
<dbReference type="Proteomes" id="UP000316798">
    <property type="component" value="Chromosome"/>
</dbReference>
<comment type="similarity">
    <text evidence="1">Belongs to the UPF0065 (bug) family.</text>
</comment>
<keyword evidence="2" id="KW-0732">Signal</keyword>
<keyword evidence="4" id="KW-1185">Reference proteome</keyword>
<reference evidence="3 4" key="1">
    <citation type="submission" date="2019-01" db="EMBL/GenBank/DDBJ databases">
        <title>Genomic insights into a novel species Rhodoferax sp.</title>
        <authorList>
            <person name="Jin L."/>
        </authorList>
    </citation>
    <scope>NUCLEOTIDE SEQUENCE [LARGE SCALE GENOMIC DNA]</scope>
    <source>
        <strain evidence="3 4">CHu59-6-5</strain>
    </source>
</reference>
<dbReference type="PANTHER" id="PTHR42928:SF5">
    <property type="entry name" value="BLR1237 PROTEIN"/>
    <property type="match status" value="1"/>
</dbReference>
<name>A0A515DDU6_9BURK</name>
<evidence type="ECO:0000313" key="4">
    <source>
        <dbReference type="Proteomes" id="UP000316798"/>
    </source>
</evidence>
<sequence>MKHRFIHSLLALGIALATSAAVAADAFPSHPIRIVVNTAPGGLTDITTRLVAQKMSENLGQSVIVENRAGGDGLIGIRAVKQARADGYTLLGTASTIAIQPAVKLDPGYDLLKDFTGVGPMSQSPLLIVEATSQSDKTLGDLMARVKANPNKLTYASAGVGTTTHLAAALFLQESGLKMMHVPYKGNGAAFPDVLSGRVTIIFDAYGSSAAQVKGGKLRALAVTSKKRLSAMPEMPTVAEQGIPNYSYELWLGIVAPAGTPKDVVQRLSQALHSATSSKEVQERLHEWGSEPMQQTPEEFTQLLRADLARYSKLVADLSIPKQ</sequence>
<dbReference type="PANTHER" id="PTHR42928">
    <property type="entry name" value="TRICARBOXYLATE-BINDING PROTEIN"/>
    <property type="match status" value="1"/>
</dbReference>
<dbReference type="InterPro" id="IPR042100">
    <property type="entry name" value="Bug_dom1"/>
</dbReference>
<dbReference type="SUPFAM" id="SSF53850">
    <property type="entry name" value="Periplasmic binding protein-like II"/>
    <property type="match status" value="1"/>
</dbReference>
<evidence type="ECO:0000256" key="1">
    <source>
        <dbReference type="ARBA" id="ARBA00006987"/>
    </source>
</evidence>
<dbReference type="OrthoDB" id="8678477at2"/>